<organism evidence="2 3">
    <name type="scientific">Iphiclides podalirius</name>
    <name type="common">scarce swallowtail</name>
    <dbReference type="NCBI Taxonomy" id="110791"/>
    <lineage>
        <taxon>Eukaryota</taxon>
        <taxon>Metazoa</taxon>
        <taxon>Ecdysozoa</taxon>
        <taxon>Arthropoda</taxon>
        <taxon>Hexapoda</taxon>
        <taxon>Insecta</taxon>
        <taxon>Pterygota</taxon>
        <taxon>Neoptera</taxon>
        <taxon>Endopterygota</taxon>
        <taxon>Lepidoptera</taxon>
        <taxon>Glossata</taxon>
        <taxon>Ditrysia</taxon>
        <taxon>Papilionoidea</taxon>
        <taxon>Papilionidae</taxon>
        <taxon>Papilioninae</taxon>
        <taxon>Iphiclides</taxon>
    </lineage>
</organism>
<dbReference type="EMBL" id="OW152821">
    <property type="protein sequence ID" value="CAH2076682.1"/>
    <property type="molecule type" value="Genomic_DNA"/>
</dbReference>
<dbReference type="Proteomes" id="UP000837857">
    <property type="component" value="Chromosome 9"/>
</dbReference>
<evidence type="ECO:0000313" key="2">
    <source>
        <dbReference type="EMBL" id="CAH2076682.1"/>
    </source>
</evidence>
<protein>
    <submittedName>
        <fullName evidence="2">Uncharacterized protein</fullName>
    </submittedName>
</protein>
<feature type="region of interest" description="Disordered" evidence="1">
    <location>
        <begin position="70"/>
        <end position="101"/>
    </location>
</feature>
<sequence>MRKRCAFRTRCNHPRPPRQVPTPPLSTSVPLAPTKRLQHGAASPTRAFITTCDPTIQVCPPPHNLRCQTTPLPYTGHSNNKDAEINPSAMKKRKLSEAISS</sequence>
<proteinExistence type="predicted"/>
<feature type="non-terminal residue" evidence="2">
    <location>
        <position position="101"/>
    </location>
</feature>
<keyword evidence="3" id="KW-1185">Reference proteome</keyword>
<gene>
    <name evidence="2" type="ORF">IPOD504_LOCUS17372</name>
</gene>
<reference evidence="2" key="1">
    <citation type="submission" date="2022-03" db="EMBL/GenBank/DDBJ databases">
        <authorList>
            <person name="Martin H S."/>
        </authorList>
    </citation>
    <scope>NUCLEOTIDE SEQUENCE</scope>
</reference>
<accession>A0ABN8J5X3</accession>
<name>A0ABN8J5X3_9NEOP</name>
<feature type="compositionally biased region" description="Basic residues" evidence="1">
    <location>
        <begin position="1"/>
        <end position="16"/>
    </location>
</feature>
<evidence type="ECO:0000313" key="3">
    <source>
        <dbReference type="Proteomes" id="UP000837857"/>
    </source>
</evidence>
<evidence type="ECO:0000256" key="1">
    <source>
        <dbReference type="SAM" id="MobiDB-lite"/>
    </source>
</evidence>
<feature type="region of interest" description="Disordered" evidence="1">
    <location>
        <begin position="1"/>
        <end position="31"/>
    </location>
</feature>